<comment type="similarity">
    <text evidence="1">Belongs to the FYV7 family.</text>
</comment>
<feature type="region of interest" description="Disordered" evidence="3">
    <location>
        <begin position="1"/>
        <end position="196"/>
    </location>
</feature>
<dbReference type="AlphaFoldDB" id="A0A5E8BYI7"/>
<proteinExistence type="inferred from homology"/>
<dbReference type="OrthoDB" id="2135053at2759"/>
<evidence type="ECO:0000313" key="5">
    <source>
        <dbReference type="Proteomes" id="UP000398389"/>
    </source>
</evidence>
<feature type="compositionally biased region" description="Basic residues" evidence="3">
    <location>
        <begin position="30"/>
        <end position="42"/>
    </location>
</feature>
<feature type="compositionally biased region" description="Basic and acidic residues" evidence="3">
    <location>
        <begin position="142"/>
        <end position="158"/>
    </location>
</feature>
<dbReference type="Pfam" id="PF08524">
    <property type="entry name" value="rRNA_processing"/>
    <property type="match status" value="1"/>
</dbReference>
<evidence type="ECO:0000256" key="1">
    <source>
        <dbReference type="ARBA" id="ARBA00006800"/>
    </source>
</evidence>
<dbReference type="EMBL" id="CABVLU010000004">
    <property type="protein sequence ID" value="VVT56503.1"/>
    <property type="molecule type" value="Genomic_DNA"/>
</dbReference>
<evidence type="ECO:0000313" key="4">
    <source>
        <dbReference type="EMBL" id="VVT56503.1"/>
    </source>
</evidence>
<dbReference type="RefSeq" id="XP_031855718.1">
    <property type="nucleotide sequence ID" value="XM_031999827.1"/>
</dbReference>
<evidence type="ECO:0000256" key="2">
    <source>
        <dbReference type="ARBA" id="ARBA00018780"/>
    </source>
</evidence>
<name>A0A5E8BYI7_9ASCO</name>
<feature type="compositionally biased region" description="Basic and acidic residues" evidence="3">
    <location>
        <begin position="43"/>
        <end position="79"/>
    </location>
</feature>
<feature type="compositionally biased region" description="Basic and acidic residues" evidence="3">
    <location>
        <begin position="19"/>
        <end position="29"/>
    </location>
</feature>
<feature type="compositionally biased region" description="Basic residues" evidence="3">
    <location>
        <begin position="1"/>
        <end position="13"/>
    </location>
</feature>
<organism evidence="4 5">
    <name type="scientific">Magnusiomyces paraingens</name>
    <dbReference type="NCBI Taxonomy" id="2606893"/>
    <lineage>
        <taxon>Eukaryota</taxon>
        <taxon>Fungi</taxon>
        <taxon>Dikarya</taxon>
        <taxon>Ascomycota</taxon>
        <taxon>Saccharomycotina</taxon>
        <taxon>Dipodascomycetes</taxon>
        <taxon>Dipodascales</taxon>
        <taxon>Dipodascaceae</taxon>
        <taxon>Magnusiomyces</taxon>
    </lineage>
</organism>
<evidence type="ECO:0000256" key="3">
    <source>
        <dbReference type="SAM" id="MobiDB-lite"/>
    </source>
</evidence>
<dbReference type="InterPro" id="IPR013730">
    <property type="entry name" value="Fyv7/TAP26"/>
</dbReference>
<protein>
    <recommendedName>
        <fullName evidence="2">rRNA-processing protein FYV7</fullName>
    </recommendedName>
</protein>
<dbReference type="GeneID" id="43583927"/>
<dbReference type="Proteomes" id="UP000398389">
    <property type="component" value="Unassembled WGS sequence"/>
</dbReference>
<keyword evidence="5" id="KW-1185">Reference proteome</keyword>
<accession>A0A5E8BYI7</accession>
<reference evidence="4 5" key="1">
    <citation type="submission" date="2019-09" db="EMBL/GenBank/DDBJ databases">
        <authorList>
            <person name="Brejova B."/>
        </authorList>
    </citation>
    <scope>NUCLEOTIDE SEQUENCE [LARGE SCALE GENOMIC DNA]</scope>
</reference>
<gene>
    <name evidence="4" type="ORF">SAPINGB_P005112</name>
</gene>
<feature type="compositionally biased region" description="Basic and acidic residues" evidence="3">
    <location>
        <begin position="111"/>
        <end position="135"/>
    </location>
</feature>
<sequence length="196" mass="23568">MTLRPKSHNKRSLRQYNNAHEKKAADIRRSLTRRANMRRKYFKMLEREGESVTKKSNLKESINDNEESEKKDDDTKEQNNESSVSSGEESDEDGGFFEENPQKSRYTPKTQKRDEKHENDKKKALSHTEKLELIKERKRQKREQMDQTMRQKTEDRERKGKARQKHKEMMNQFTRRGQPKMGPRITRLLDQIKDMQ</sequence>